<organism evidence="2 3">
    <name type="scientific">Amycolatopsis australiensis</name>
    <dbReference type="NCBI Taxonomy" id="546364"/>
    <lineage>
        <taxon>Bacteria</taxon>
        <taxon>Bacillati</taxon>
        <taxon>Actinomycetota</taxon>
        <taxon>Actinomycetes</taxon>
        <taxon>Pseudonocardiales</taxon>
        <taxon>Pseudonocardiaceae</taxon>
        <taxon>Amycolatopsis</taxon>
    </lineage>
</organism>
<dbReference type="EMBL" id="FPJG01000006">
    <property type="protein sequence ID" value="SFW64222.1"/>
    <property type="molecule type" value="Genomic_DNA"/>
</dbReference>
<reference evidence="3" key="1">
    <citation type="submission" date="2016-11" db="EMBL/GenBank/DDBJ databases">
        <authorList>
            <person name="Varghese N."/>
            <person name="Submissions S."/>
        </authorList>
    </citation>
    <scope>NUCLEOTIDE SEQUENCE [LARGE SCALE GENOMIC DNA]</scope>
    <source>
        <strain evidence="3">DSM 44671</strain>
    </source>
</reference>
<dbReference type="Gene3D" id="1.10.357.10">
    <property type="entry name" value="Tetracycline Repressor, domain 2"/>
    <property type="match status" value="1"/>
</dbReference>
<dbReference type="AlphaFoldDB" id="A0A1K1QY37"/>
<dbReference type="STRING" id="546364.SAMN04489730_2330"/>
<evidence type="ECO:0000313" key="2">
    <source>
        <dbReference type="EMBL" id="SFW64222.1"/>
    </source>
</evidence>
<dbReference type="InterPro" id="IPR041485">
    <property type="entry name" value="TetR_C_36"/>
</dbReference>
<protein>
    <recommendedName>
        <fullName evidence="1">QsdR TetR regulatory C-terminal domain-containing protein</fullName>
    </recommendedName>
</protein>
<accession>A0A1K1QY37</accession>
<dbReference type="Pfam" id="PF18598">
    <property type="entry name" value="TetR_C_36"/>
    <property type="match status" value="1"/>
</dbReference>
<name>A0A1K1QY37_9PSEU</name>
<dbReference type="OrthoDB" id="158903at2"/>
<evidence type="ECO:0000259" key="1">
    <source>
        <dbReference type="Pfam" id="PF18598"/>
    </source>
</evidence>
<sequence length="177" mass="19413">MSQEFELARTWFLSGRRVDMGELAEALSISRATLHRRVGSRDRLLGEILWSLSSASIARLWPSCVGRGAAGVADFVSGYVRFANDSPPFRDFLRREPERALRLLTTRASVCQQRTTARLSDLLNGEVAAGRLDPPLPVPDLAYLLVRIGESFVYTDVITGDAPDAEKAHAAVTALLS</sequence>
<gene>
    <name evidence="2" type="ORF">SAMN04489730_2330</name>
</gene>
<proteinExistence type="predicted"/>
<evidence type="ECO:0000313" key="3">
    <source>
        <dbReference type="Proteomes" id="UP000182740"/>
    </source>
</evidence>
<keyword evidence="3" id="KW-1185">Reference proteome</keyword>
<dbReference type="RefSeq" id="WP_072476273.1">
    <property type="nucleotide sequence ID" value="NZ_FPJG01000006.1"/>
</dbReference>
<feature type="domain" description="QsdR TetR regulatory C-terminal" evidence="1">
    <location>
        <begin position="67"/>
        <end position="176"/>
    </location>
</feature>
<dbReference type="Proteomes" id="UP000182740">
    <property type="component" value="Unassembled WGS sequence"/>
</dbReference>